<dbReference type="GO" id="GO:0003730">
    <property type="term" value="F:mRNA 3'-UTR binding"/>
    <property type="evidence" value="ECO:0007669"/>
    <property type="project" value="TreeGrafter"/>
</dbReference>
<dbReference type="EMBL" id="PJQL01000920">
    <property type="protein sequence ID" value="RCH91788.1"/>
    <property type="molecule type" value="Genomic_DNA"/>
</dbReference>
<feature type="domain" description="Post-transcriptional regulator MKT1 C-terminal" evidence="4">
    <location>
        <begin position="490"/>
        <end position="721"/>
    </location>
</feature>
<keyword evidence="1" id="KW-0810">Translation regulation</keyword>
<dbReference type="Pfam" id="PF00752">
    <property type="entry name" value="XPG_N"/>
    <property type="match status" value="1"/>
</dbReference>
<dbReference type="InterPro" id="IPR022040">
    <property type="entry name" value="MKT1_N"/>
</dbReference>
<dbReference type="Pfam" id="PF12247">
    <property type="entry name" value="MKT1_N"/>
    <property type="match status" value="1"/>
</dbReference>
<dbReference type="Proteomes" id="UP000252139">
    <property type="component" value="Unassembled WGS sequence"/>
</dbReference>
<dbReference type="AlphaFoldDB" id="A0A367JPD2"/>
<feature type="domain" description="XPG N-terminal" evidence="3">
    <location>
        <begin position="2"/>
        <end position="95"/>
    </location>
</feature>
<protein>
    <recommendedName>
        <fullName evidence="8">XPG N-terminal domain-containing protein</fullName>
    </recommendedName>
</protein>
<comment type="caution">
    <text evidence="6">The sequence shown here is derived from an EMBL/GenBank/DDBJ whole genome shotgun (WGS) entry which is preliminary data.</text>
</comment>
<dbReference type="InterPro" id="IPR029060">
    <property type="entry name" value="PIN-like_dom_sf"/>
</dbReference>
<dbReference type="OrthoDB" id="17262at2759"/>
<reference evidence="6 7" key="1">
    <citation type="journal article" date="2018" name="G3 (Bethesda)">
        <title>Phylogenetic and Phylogenomic Definition of Rhizopus Species.</title>
        <authorList>
            <person name="Gryganskyi A.P."/>
            <person name="Golan J."/>
            <person name="Dolatabadi S."/>
            <person name="Mondo S."/>
            <person name="Robb S."/>
            <person name="Idnurm A."/>
            <person name="Muszewska A."/>
            <person name="Steczkiewicz K."/>
            <person name="Masonjones S."/>
            <person name="Liao H.L."/>
            <person name="Gajdeczka M.T."/>
            <person name="Anike F."/>
            <person name="Vuek A."/>
            <person name="Anishchenko I.M."/>
            <person name="Voigt K."/>
            <person name="de Hoog G.S."/>
            <person name="Smith M.E."/>
            <person name="Heitman J."/>
            <person name="Vilgalys R."/>
            <person name="Stajich J.E."/>
        </authorList>
    </citation>
    <scope>NUCLEOTIDE SEQUENCE [LARGE SCALE GENOMIC DNA]</scope>
    <source>
        <strain evidence="6 7">CBS 357.93</strain>
    </source>
</reference>
<evidence type="ECO:0000259" key="5">
    <source>
        <dbReference type="Pfam" id="PF12247"/>
    </source>
</evidence>
<accession>A0A367JPD2</accession>
<feature type="domain" description="Post-transcriptional regulator MKT1 N-terminal" evidence="5">
    <location>
        <begin position="305"/>
        <end position="393"/>
    </location>
</feature>
<evidence type="ECO:0000259" key="3">
    <source>
        <dbReference type="Pfam" id="PF00752"/>
    </source>
</evidence>
<evidence type="ECO:0000313" key="6">
    <source>
        <dbReference type="EMBL" id="RCH91788.1"/>
    </source>
</evidence>
<dbReference type="GO" id="GO:0006417">
    <property type="term" value="P:regulation of translation"/>
    <property type="evidence" value="ECO:0007669"/>
    <property type="project" value="UniProtKB-KW"/>
</dbReference>
<gene>
    <name evidence="6" type="ORF">CU097_004483</name>
</gene>
<organism evidence="6 7">
    <name type="scientific">Rhizopus azygosporus</name>
    <name type="common">Rhizopus microsporus var. azygosporus</name>
    <dbReference type="NCBI Taxonomy" id="86630"/>
    <lineage>
        <taxon>Eukaryota</taxon>
        <taxon>Fungi</taxon>
        <taxon>Fungi incertae sedis</taxon>
        <taxon>Mucoromycota</taxon>
        <taxon>Mucoromycotina</taxon>
        <taxon>Mucoromycetes</taxon>
        <taxon>Mucorales</taxon>
        <taxon>Mucorineae</taxon>
        <taxon>Rhizopodaceae</taxon>
        <taxon>Rhizopus</taxon>
    </lineage>
</organism>
<name>A0A367JPD2_RHIAZ</name>
<dbReference type="InterPro" id="IPR037314">
    <property type="entry name" value="MKT1_H3TH"/>
</dbReference>
<dbReference type="STRING" id="86630.A0A367JPD2"/>
<evidence type="ECO:0000259" key="4">
    <source>
        <dbReference type="Pfam" id="PF12246"/>
    </source>
</evidence>
<dbReference type="PRINTS" id="PR00853">
    <property type="entry name" value="XPGRADSUPER"/>
</dbReference>
<evidence type="ECO:0000313" key="7">
    <source>
        <dbReference type="Proteomes" id="UP000252139"/>
    </source>
</evidence>
<dbReference type="CDD" id="cd09858">
    <property type="entry name" value="PIN_MKT1"/>
    <property type="match status" value="1"/>
</dbReference>
<evidence type="ECO:0000256" key="2">
    <source>
        <dbReference type="ARBA" id="ARBA00024023"/>
    </source>
</evidence>
<comment type="similarity">
    <text evidence="2">Belongs to the XPG/RAD2 endonuclease family.</text>
</comment>
<sequence length="725" mass="82991">MPIRHFDIFTAERRLIQTSAVSQLKDTRIGIEGNDWLRKIVPKEPTVTAMGGLPLRLRESIEKELKQFKSHGITPIFVFPGLSILRKDKPFSKEDTRPSHRAAGWEFYEKGKTDLAMSNWASSGGIHPADLLNCVFHILHENDVEFVRAPYSAWAQLAYMYTHPKQLVNAVYGGSELLMWDIDKMITSIDFEKGNYHWINKKTVLQDLHVSDEQFLDICILAGFEYCPSFPPLNTSVVSFTFKGVHDLIKQHKTGFNAVQAYSDNPIIAKTHYVDIFCRTRCAVKYHLIITDEGEIKPLNIEHAPNDIHEFIGYRLPDELYYYLMRGLIGPQSVNSLVSGVLIENAPLDNGESTEYHNFLHQLLNIRTQTLSLLTQPLHQFYKTRKIATHFWFEPTVEQIMHHQPNDSHGSAHVDATPLNTVYEKTNSWNVTRDFIDAELRSQKVNTVTLKFCISTLENASVATKTITKPHPDQPLEDKNEIVANVLWKTLEIRDFVTSSKHVHTPWGKALHVSLKGDDVPRPMQEALLTALELIRFEVLTNKTFSKTYTRPLGNELEQKNIILLSRALSLLPIKLKNMQWSGPLNRDLLVFNSFVKALNRSYRNLCEMLTLSFFLNGLVVKDREDYFEINDSLPYMADVNVALGLVCKHYLERIVEGQSAIEALASTEKAFPTCVSVKEDLETGFQFWTRLLEAVGVLFKTNTISADTFNMFSNANEWLQNRKF</sequence>
<dbReference type="InterPro" id="IPR022039">
    <property type="entry name" value="MKT1_C"/>
</dbReference>
<keyword evidence="7" id="KW-1185">Reference proteome</keyword>
<dbReference type="CDD" id="cd09902">
    <property type="entry name" value="H3TH_MKT1"/>
    <property type="match status" value="1"/>
</dbReference>
<dbReference type="Pfam" id="PF12246">
    <property type="entry name" value="MKT1_C"/>
    <property type="match status" value="1"/>
</dbReference>
<dbReference type="InterPro" id="IPR006084">
    <property type="entry name" value="XPG/Rad2"/>
</dbReference>
<evidence type="ECO:0000256" key="1">
    <source>
        <dbReference type="ARBA" id="ARBA00022845"/>
    </source>
</evidence>
<dbReference type="Gene3D" id="3.40.50.1010">
    <property type="entry name" value="5'-nuclease"/>
    <property type="match status" value="1"/>
</dbReference>
<dbReference type="GO" id="GO:0004518">
    <property type="term" value="F:nuclease activity"/>
    <property type="evidence" value="ECO:0007669"/>
    <property type="project" value="InterPro"/>
</dbReference>
<dbReference type="PANTHER" id="PTHR11081">
    <property type="entry name" value="FLAP ENDONUCLEASE FAMILY MEMBER"/>
    <property type="match status" value="1"/>
</dbReference>
<dbReference type="SUPFAM" id="SSF88723">
    <property type="entry name" value="PIN domain-like"/>
    <property type="match status" value="1"/>
</dbReference>
<dbReference type="PANTHER" id="PTHR11081:SF32">
    <property type="entry name" value="POST-TRANSCRIPTIONAL REGULATOR MKT1"/>
    <property type="match status" value="1"/>
</dbReference>
<proteinExistence type="inferred from homology"/>
<dbReference type="InterPro" id="IPR006085">
    <property type="entry name" value="XPG_DNA_repair_N"/>
</dbReference>
<evidence type="ECO:0008006" key="8">
    <source>
        <dbReference type="Google" id="ProtNLM"/>
    </source>
</evidence>